<feature type="transmembrane region" description="Helical" evidence="7">
    <location>
        <begin position="133"/>
        <end position="157"/>
    </location>
</feature>
<comment type="subcellular location">
    <subcellularLocation>
        <location evidence="1">Cell membrane</location>
        <topology evidence="1">Multi-pass membrane protein</topology>
    </subcellularLocation>
</comment>
<feature type="domain" description="Major facilitator superfamily (MFS) profile" evidence="8">
    <location>
        <begin position="1"/>
        <end position="410"/>
    </location>
</feature>
<sequence length="416" mass="45588">MNKSFVEVLKNTNFRNLWLGQITSQIALNMLMFVLATSVYEKTQSNSAVSFMLLSFNIPAVIFGFLAGGIVDHFDKKDVLMFCNVSRFAILIFFFIFSKSLVALFALSILISIITQLFIPAEAPSIPNLVDSFNLLAANSLFTISFYLSTVLGFILAGPAVALFGYSYIYLFMALMMFIASIYVRRLPQIKPRKGNDNFIINFSFIGKTIDEGIKFIQDNERIKQSLILMTFAQSLLATLVVLAPGFADKILAINLTSASYLVMGPAALGLVVGSFLVGSYGGRFLKGTIILIGILITGIILMLLSLISRGSAPSIILYNNLFLAMILLFGLGIFNSFISVPANTILQGDTDREMRGRVYGVLTSLTGGVSFLPVIFSGIIADVFGVSISLAFLGMIVIIIGVYHYFRRRIPGNIN</sequence>
<dbReference type="InterPro" id="IPR011701">
    <property type="entry name" value="MFS"/>
</dbReference>
<evidence type="ECO:0000256" key="2">
    <source>
        <dbReference type="ARBA" id="ARBA00022448"/>
    </source>
</evidence>
<dbReference type="SUPFAM" id="SSF103473">
    <property type="entry name" value="MFS general substrate transporter"/>
    <property type="match status" value="1"/>
</dbReference>
<dbReference type="InterPro" id="IPR036259">
    <property type="entry name" value="MFS_trans_sf"/>
</dbReference>
<proteinExistence type="predicted"/>
<reference evidence="9 10" key="1">
    <citation type="journal article" date="2016" name="Environ. Microbiol.">
        <title>Genomic resolution of a cold subsurface aquifer community provides metabolic insights for novel microbes adapted to high CO concentrations.</title>
        <authorList>
            <person name="Probst A.J."/>
            <person name="Castelle C.J."/>
            <person name="Singh A."/>
            <person name="Brown C.T."/>
            <person name="Anantharaman K."/>
            <person name="Sharon I."/>
            <person name="Hug L.A."/>
            <person name="Burstein D."/>
            <person name="Emerson J.B."/>
            <person name="Thomas B.C."/>
            <person name="Banfield J.F."/>
        </authorList>
    </citation>
    <scope>NUCLEOTIDE SEQUENCE [LARGE SCALE GENOMIC DNA]</scope>
    <source>
        <strain evidence="9">CG1_02_37_22</strain>
    </source>
</reference>
<feature type="transmembrane region" description="Helical" evidence="7">
    <location>
        <begin position="259"/>
        <end position="278"/>
    </location>
</feature>
<dbReference type="EMBL" id="MNUY01000081">
    <property type="protein sequence ID" value="OIO12733.1"/>
    <property type="molecule type" value="Genomic_DNA"/>
</dbReference>
<keyword evidence="2" id="KW-0813">Transport</keyword>
<comment type="caution">
    <text evidence="9">The sequence shown here is derived from an EMBL/GenBank/DDBJ whole genome shotgun (WGS) entry which is preliminary data.</text>
</comment>
<dbReference type="InterPro" id="IPR020846">
    <property type="entry name" value="MFS_dom"/>
</dbReference>
<evidence type="ECO:0000256" key="6">
    <source>
        <dbReference type="ARBA" id="ARBA00023136"/>
    </source>
</evidence>
<evidence type="ECO:0000256" key="1">
    <source>
        <dbReference type="ARBA" id="ARBA00004651"/>
    </source>
</evidence>
<gene>
    <name evidence="9" type="ORF">AUJ73_05130</name>
</gene>
<dbReference type="GO" id="GO:0022857">
    <property type="term" value="F:transmembrane transporter activity"/>
    <property type="evidence" value="ECO:0007669"/>
    <property type="project" value="InterPro"/>
</dbReference>
<evidence type="ECO:0000256" key="4">
    <source>
        <dbReference type="ARBA" id="ARBA00022692"/>
    </source>
</evidence>
<dbReference type="Pfam" id="PF07690">
    <property type="entry name" value="MFS_1"/>
    <property type="match status" value="1"/>
</dbReference>
<name>A0A1J4TPW1_9BACT</name>
<keyword evidence="6 7" id="KW-0472">Membrane</keyword>
<evidence type="ECO:0000256" key="7">
    <source>
        <dbReference type="SAM" id="Phobius"/>
    </source>
</evidence>
<dbReference type="AlphaFoldDB" id="A0A1J4TPW1"/>
<dbReference type="Proteomes" id="UP000183120">
    <property type="component" value="Unassembled WGS sequence"/>
</dbReference>
<feature type="transmembrane region" description="Helical" evidence="7">
    <location>
        <begin position="387"/>
        <end position="407"/>
    </location>
</feature>
<evidence type="ECO:0000313" key="9">
    <source>
        <dbReference type="EMBL" id="OIO12733.1"/>
    </source>
</evidence>
<dbReference type="Gene3D" id="1.20.1250.20">
    <property type="entry name" value="MFS general substrate transporter like domains"/>
    <property type="match status" value="1"/>
</dbReference>
<evidence type="ECO:0000256" key="5">
    <source>
        <dbReference type="ARBA" id="ARBA00022989"/>
    </source>
</evidence>
<feature type="transmembrane region" description="Helical" evidence="7">
    <location>
        <begin position="359"/>
        <end position="381"/>
    </location>
</feature>
<dbReference type="STRING" id="1805209.AUJ73_05130"/>
<evidence type="ECO:0000259" key="8">
    <source>
        <dbReference type="PROSITE" id="PS50850"/>
    </source>
</evidence>
<feature type="transmembrane region" description="Helical" evidence="7">
    <location>
        <begin position="163"/>
        <end position="184"/>
    </location>
</feature>
<accession>A0A1J4TPW1</accession>
<protein>
    <recommendedName>
        <fullName evidence="8">Major facilitator superfamily (MFS) profile domain-containing protein</fullName>
    </recommendedName>
</protein>
<dbReference type="PANTHER" id="PTHR43266:SF2">
    <property type="entry name" value="MAJOR FACILITATOR SUPERFAMILY (MFS) PROFILE DOMAIN-CONTAINING PROTEIN"/>
    <property type="match status" value="1"/>
</dbReference>
<evidence type="ECO:0000313" key="10">
    <source>
        <dbReference type="Proteomes" id="UP000183120"/>
    </source>
</evidence>
<dbReference type="CDD" id="cd06173">
    <property type="entry name" value="MFS_MefA_like"/>
    <property type="match status" value="1"/>
</dbReference>
<feature type="transmembrane region" description="Helical" evidence="7">
    <location>
        <begin position="290"/>
        <end position="310"/>
    </location>
</feature>
<keyword evidence="3" id="KW-1003">Cell membrane</keyword>
<feature type="transmembrane region" description="Helical" evidence="7">
    <location>
        <begin position="48"/>
        <end position="67"/>
    </location>
</feature>
<feature type="transmembrane region" description="Helical" evidence="7">
    <location>
        <begin position="16"/>
        <end position="36"/>
    </location>
</feature>
<feature type="transmembrane region" description="Helical" evidence="7">
    <location>
        <begin position="322"/>
        <end position="347"/>
    </location>
</feature>
<dbReference type="GO" id="GO:0005886">
    <property type="term" value="C:plasma membrane"/>
    <property type="evidence" value="ECO:0007669"/>
    <property type="project" value="UniProtKB-SubCell"/>
</dbReference>
<keyword evidence="5 7" id="KW-1133">Transmembrane helix</keyword>
<dbReference type="PROSITE" id="PS50850">
    <property type="entry name" value="MFS"/>
    <property type="match status" value="1"/>
</dbReference>
<organism evidence="9 10">
    <name type="scientific">Candidatus Gottesmanbacteria bacterium CG1_02_37_22</name>
    <dbReference type="NCBI Taxonomy" id="1805209"/>
    <lineage>
        <taxon>Bacteria</taxon>
        <taxon>Candidatus Gottesmaniibacteriota</taxon>
    </lineage>
</organism>
<dbReference type="PANTHER" id="PTHR43266">
    <property type="entry name" value="MACROLIDE-EFFLUX PROTEIN"/>
    <property type="match status" value="1"/>
</dbReference>
<feature type="transmembrane region" description="Helical" evidence="7">
    <location>
        <begin position="227"/>
        <end position="247"/>
    </location>
</feature>
<keyword evidence="4 7" id="KW-0812">Transmembrane</keyword>
<evidence type="ECO:0000256" key="3">
    <source>
        <dbReference type="ARBA" id="ARBA00022475"/>
    </source>
</evidence>